<gene>
    <name evidence="2" type="ORF">NEMVEDRAFT_v1g243405</name>
</gene>
<keyword evidence="1" id="KW-0472">Membrane</keyword>
<evidence type="ECO:0000313" key="2">
    <source>
        <dbReference type="EMBL" id="EDO40236.1"/>
    </source>
</evidence>
<organism evidence="2 3">
    <name type="scientific">Nematostella vectensis</name>
    <name type="common">Starlet sea anemone</name>
    <dbReference type="NCBI Taxonomy" id="45351"/>
    <lineage>
        <taxon>Eukaryota</taxon>
        <taxon>Metazoa</taxon>
        <taxon>Cnidaria</taxon>
        <taxon>Anthozoa</taxon>
        <taxon>Hexacorallia</taxon>
        <taxon>Actiniaria</taxon>
        <taxon>Edwardsiidae</taxon>
        <taxon>Nematostella</taxon>
    </lineage>
</organism>
<dbReference type="HOGENOM" id="CLU_1148404_0_0_1"/>
<accession>A7S7Q3</accession>
<sequence length="217" mass="23980">MISFCGADPLKTAAILNVLFGNVILVFGVVDQITYRLREEHDASAKIGLGIWTGLSVTMTGSTWLMTSRPHAPNQAPSRTRLNVFYALSMVSLCLASMLVTLSSITVTRAYPAGCEPHRMNKWYLPEPQHSYFSSCVTSLSLQCFYIIAGGLEMAVSLWSVVLCIRTGACRCSRILLMNHQEIPRHQGHAIADGLEVVAVEPPQHHQLEVIEEEVPR</sequence>
<keyword evidence="1" id="KW-0812">Transmembrane</keyword>
<feature type="transmembrane region" description="Helical" evidence="1">
    <location>
        <begin position="12"/>
        <end position="35"/>
    </location>
</feature>
<evidence type="ECO:0000313" key="3">
    <source>
        <dbReference type="Proteomes" id="UP000001593"/>
    </source>
</evidence>
<keyword evidence="3" id="KW-1185">Reference proteome</keyword>
<protein>
    <submittedName>
        <fullName evidence="2">Uncharacterized protein</fullName>
    </submittedName>
</protein>
<feature type="transmembrane region" description="Helical" evidence="1">
    <location>
        <begin position="85"/>
        <end position="111"/>
    </location>
</feature>
<feature type="transmembrane region" description="Helical" evidence="1">
    <location>
        <begin position="47"/>
        <end position="65"/>
    </location>
</feature>
<dbReference type="EMBL" id="DS469594">
    <property type="protein sequence ID" value="EDO40236.1"/>
    <property type="molecule type" value="Genomic_DNA"/>
</dbReference>
<proteinExistence type="predicted"/>
<reference evidence="2 3" key="1">
    <citation type="journal article" date="2007" name="Science">
        <title>Sea anemone genome reveals ancestral eumetazoan gene repertoire and genomic organization.</title>
        <authorList>
            <person name="Putnam N.H."/>
            <person name="Srivastava M."/>
            <person name="Hellsten U."/>
            <person name="Dirks B."/>
            <person name="Chapman J."/>
            <person name="Salamov A."/>
            <person name="Terry A."/>
            <person name="Shapiro H."/>
            <person name="Lindquist E."/>
            <person name="Kapitonov V.V."/>
            <person name="Jurka J."/>
            <person name="Genikhovich G."/>
            <person name="Grigoriev I.V."/>
            <person name="Lucas S.M."/>
            <person name="Steele R.E."/>
            <person name="Finnerty J.R."/>
            <person name="Technau U."/>
            <person name="Martindale M.Q."/>
            <person name="Rokhsar D.S."/>
        </authorList>
    </citation>
    <scope>NUCLEOTIDE SEQUENCE [LARGE SCALE GENOMIC DNA]</scope>
    <source>
        <strain evidence="3">CH2 X CH6</strain>
    </source>
</reference>
<keyword evidence="1" id="KW-1133">Transmembrane helix</keyword>
<name>A7S7Q3_NEMVE</name>
<dbReference type="AlphaFoldDB" id="A7S7Q3"/>
<evidence type="ECO:0000256" key="1">
    <source>
        <dbReference type="SAM" id="Phobius"/>
    </source>
</evidence>
<dbReference type="KEGG" id="nve:5511940"/>
<dbReference type="Proteomes" id="UP000001593">
    <property type="component" value="Unassembled WGS sequence"/>
</dbReference>
<dbReference type="InParanoid" id="A7S7Q3"/>